<proteinExistence type="predicted"/>
<dbReference type="EMBL" id="MK500300">
    <property type="protein sequence ID" value="QBK84966.1"/>
    <property type="molecule type" value="Genomic_DNA"/>
</dbReference>
<reference evidence="1" key="1">
    <citation type="journal article" date="2019" name="MBio">
        <title>Virus Genomes from Deep Sea Sediments Expand the Ocean Megavirome and Support Independent Origins of Viral Gigantism.</title>
        <authorList>
            <person name="Backstrom D."/>
            <person name="Yutin N."/>
            <person name="Jorgensen S.L."/>
            <person name="Dharamshi J."/>
            <person name="Homa F."/>
            <person name="Zaremba-Niedwiedzka K."/>
            <person name="Spang A."/>
            <person name="Wolf Y.I."/>
            <person name="Koonin E.V."/>
            <person name="Ettema T.J."/>
        </authorList>
    </citation>
    <scope>NUCLEOTIDE SEQUENCE</scope>
</reference>
<organism evidence="1">
    <name type="scientific">Pithovirus LCDPAC02</name>
    <dbReference type="NCBI Taxonomy" id="2506601"/>
    <lineage>
        <taxon>Viruses</taxon>
        <taxon>Pithoviruses</taxon>
    </lineage>
</organism>
<sequence>MENFLYYLIEKDLINPTLNIRNESMNDIRCDNIGKFLHKIKYMNIEEIYKDKNILNFLKFQRFEI</sequence>
<accession>A0A481YR90</accession>
<evidence type="ECO:0000313" key="1">
    <source>
        <dbReference type="EMBL" id="QBK84966.1"/>
    </source>
</evidence>
<name>A0A481YR90_9VIRU</name>
<gene>
    <name evidence="1" type="ORF">LCDPAC02_01650</name>
</gene>
<protein>
    <submittedName>
        <fullName evidence="1">Uncharacterized protein</fullName>
    </submittedName>
</protein>